<dbReference type="AlphaFoldDB" id="A0A074ZV75"/>
<protein>
    <submittedName>
        <fullName evidence="1">Uncharacterized protein</fullName>
    </submittedName>
</protein>
<organism evidence="1 2">
    <name type="scientific">Opisthorchis viverrini</name>
    <name type="common">Southeast Asian liver fluke</name>
    <dbReference type="NCBI Taxonomy" id="6198"/>
    <lineage>
        <taxon>Eukaryota</taxon>
        <taxon>Metazoa</taxon>
        <taxon>Spiralia</taxon>
        <taxon>Lophotrochozoa</taxon>
        <taxon>Platyhelminthes</taxon>
        <taxon>Trematoda</taxon>
        <taxon>Digenea</taxon>
        <taxon>Opisthorchiida</taxon>
        <taxon>Opisthorchiata</taxon>
        <taxon>Opisthorchiidae</taxon>
        <taxon>Opisthorchis</taxon>
    </lineage>
</organism>
<dbReference type="EMBL" id="KL597340">
    <property type="protein sequence ID" value="KER19089.1"/>
    <property type="molecule type" value="Genomic_DNA"/>
</dbReference>
<dbReference type="Proteomes" id="UP000054324">
    <property type="component" value="Unassembled WGS sequence"/>
</dbReference>
<dbReference type="KEGG" id="ovi:T265_12014"/>
<dbReference type="CTD" id="20326182"/>
<evidence type="ECO:0000313" key="2">
    <source>
        <dbReference type="Proteomes" id="UP000054324"/>
    </source>
</evidence>
<proteinExistence type="predicted"/>
<gene>
    <name evidence="1" type="ORF">T265_12014</name>
</gene>
<dbReference type="GeneID" id="20326182"/>
<evidence type="ECO:0000313" key="1">
    <source>
        <dbReference type="EMBL" id="KER19089.1"/>
    </source>
</evidence>
<dbReference type="RefSeq" id="XP_009177165.1">
    <property type="nucleotide sequence ID" value="XM_009178901.1"/>
</dbReference>
<accession>A0A074ZV75</accession>
<reference evidence="1 2" key="1">
    <citation type="submission" date="2013-11" db="EMBL/GenBank/DDBJ databases">
        <title>Opisthorchis viverrini - life in the bile duct.</title>
        <authorList>
            <person name="Young N.D."/>
            <person name="Nagarajan N."/>
            <person name="Lin S.J."/>
            <person name="Korhonen P.K."/>
            <person name="Jex A.R."/>
            <person name="Hall R.S."/>
            <person name="Safavi-Hemami H."/>
            <person name="Kaewkong W."/>
            <person name="Bertrand D."/>
            <person name="Gao S."/>
            <person name="Seet Q."/>
            <person name="Wongkham S."/>
            <person name="Teh B.T."/>
            <person name="Wongkham C."/>
            <person name="Intapan P.M."/>
            <person name="Maleewong W."/>
            <person name="Yang X."/>
            <person name="Hu M."/>
            <person name="Wang Z."/>
            <person name="Hofmann A."/>
            <person name="Sternberg P.W."/>
            <person name="Tan P."/>
            <person name="Wang J."/>
            <person name="Gasser R.B."/>
        </authorList>
    </citation>
    <scope>NUCLEOTIDE SEQUENCE [LARGE SCALE GENOMIC DNA]</scope>
</reference>
<keyword evidence="2" id="KW-1185">Reference proteome</keyword>
<name>A0A074ZV75_OPIVI</name>
<sequence>MQFIIQKEFEYITKKNEEEIPTSPIRLQDHWVSSKSLSMIDARKVIPTGNEYDSARKSLKRLRKDREL</sequence>